<keyword evidence="1" id="KW-1133">Transmembrane helix</keyword>
<feature type="transmembrane region" description="Helical" evidence="1">
    <location>
        <begin position="14"/>
        <end position="36"/>
    </location>
</feature>
<dbReference type="EMBL" id="JAACNH010000003">
    <property type="protein sequence ID" value="KAG8447513.1"/>
    <property type="molecule type" value="Genomic_DNA"/>
</dbReference>
<feature type="transmembrane region" description="Helical" evidence="1">
    <location>
        <begin position="57"/>
        <end position="77"/>
    </location>
</feature>
<dbReference type="AlphaFoldDB" id="A0A8T2JV81"/>
<sequence>MASFIAVVKKQNTAAVSSVHAVCGYPQVWFFFYAYYHMKEQIQHTYFYRYNSILIKYLLHYALENILFFLKYTFLVWSHG</sequence>
<keyword evidence="1" id="KW-0812">Transmembrane</keyword>
<dbReference type="Proteomes" id="UP000812440">
    <property type="component" value="Chromosome 8_10"/>
</dbReference>
<evidence type="ECO:0000256" key="1">
    <source>
        <dbReference type="SAM" id="Phobius"/>
    </source>
</evidence>
<keyword evidence="3" id="KW-1185">Reference proteome</keyword>
<accession>A0A8T2JV81</accession>
<name>A0A8T2JV81_9PIPI</name>
<organism evidence="2 3">
    <name type="scientific">Hymenochirus boettgeri</name>
    <name type="common">Congo dwarf clawed frog</name>
    <dbReference type="NCBI Taxonomy" id="247094"/>
    <lineage>
        <taxon>Eukaryota</taxon>
        <taxon>Metazoa</taxon>
        <taxon>Chordata</taxon>
        <taxon>Craniata</taxon>
        <taxon>Vertebrata</taxon>
        <taxon>Euteleostomi</taxon>
        <taxon>Amphibia</taxon>
        <taxon>Batrachia</taxon>
        <taxon>Anura</taxon>
        <taxon>Pipoidea</taxon>
        <taxon>Pipidae</taxon>
        <taxon>Pipinae</taxon>
        <taxon>Hymenochirus</taxon>
    </lineage>
</organism>
<reference evidence="2" key="1">
    <citation type="thesis" date="2020" institute="ProQuest LLC" country="789 East Eisenhower Parkway, Ann Arbor, MI, USA">
        <title>Comparative Genomics and Chromosome Evolution.</title>
        <authorList>
            <person name="Mudd A.B."/>
        </authorList>
    </citation>
    <scope>NUCLEOTIDE SEQUENCE</scope>
    <source>
        <strain evidence="2">Female2</strain>
        <tissue evidence="2">Blood</tissue>
    </source>
</reference>
<keyword evidence="1" id="KW-0472">Membrane</keyword>
<evidence type="ECO:0000313" key="3">
    <source>
        <dbReference type="Proteomes" id="UP000812440"/>
    </source>
</evidence>
<protein>
    <submittedName>
        <fullName evidence="2">Uncharacterized protein</fullName>
    </submittedName>
</protein>
<comment type="caution">
    <text evidence="2">The sequence shown here is derived from an EMBL/GenBank/DDBJ whole genome shotgun (WGS) entry which is preliminary data.</text>
</comment>
<evidence type="ECO:0000313" key="2">
    <source>
        <dbReference type="EMBL" id="KAG8447513.1"/>
    </source>
</evidence>
<gene>
    <name evidence="2" type="ORF">GDO86_014859</name>
</gene>
<proteinExistence type="predicted"/>